<keyword evidence="3" id="KW-1185">Reference proteome</keyword>
<name>A0AA41YSC9_9PROT</name>
<dbReference type="EMBL" id="JAPDNT010000037">
    <property type="protein sequence ID" value="MCW3477448.1"/>
    <property type="molecule type" value="Genomic_DNA"/>
</dbReference>
<keyword evidence="1" id="KW-0472">Membrane</keyword>
<evidence type="ECO:0000313" key="3">
    <source>
        <dbReference type="Proteomes" id="UP001165679"/>
    </source>
</evidence>
<keyword evidence="1" id="KW-1133">Transmembrane helix</keyword>
<dbReference type="RefSeq" id="WP_264716397.1">
    <property type="nucleotide sequence ID" value="NZ_JAPDNT010000037.1"/>
</dbReference>
<keyword evidence="1" id="KW-0812">Transmembrane</keyword>
<evidence type="ECO:0000313" key="2">
    <source>
        <dbReference type="EMBL" id="MCW3477448.1"/>
    </source>
</evidence>
<reference evidence="2" key="2">
    <citation type="submission" date="2022-10" db="EMBL/GenBank/DDBJ databases">
        <authorList>
            <person name="Trinh H.N."/>
        </authorList>
    </citation>
    <scope>NUCLEOTIDE SEQUENCE</scope>
    <source>
        <strain evidence="2">RN2-1</strain>
    </source>
</reference>
<gene>
    <name evidence="2" type="ORF">OL599_23030</name>
</gene>
<organism evidence="2 3">
    <name type="scientific">Limobrevibacterium gyesilva</name>
    <dbReference type="NCBI Taxonomy" id="2991712"/>
    <lineage>
        <taxon>Bacteria</taxon>
        <taxon>Pseudomonadati</taxon>
        <taxon>Pseudomonadota</taxon>
        <taxon>Alphaproteobacteria</taxon>
        <taxon>Acetobacterales</taxon>
        <taxon>Acetobacteraceae</taxon>
        <taxon>Limobrevibacterium</taxon>
    </lineage>
</organism>
<protein>
    <submittedName>
        <fullName evidence="2">Uncharacterized protein</fullName>
    </submittedName>
</protein>
<proteinExistence type="predicted"/>
<comment type="caution">
    <text evidence="2">The sequence shown here is derived from an EMBL/GenBank/DDBJ whole genome shotgun (WGS) entry which is preliminary data.</text>
</comment>
<dbReference type="AlphaFoldDB" id="A0AA41YSC9"/>
<evidence type="ECO:0000256" key="1">
    <source>
        <dbReference type="SAM" id="Phobius"/>
    </source>
</evidence>
<sequence length="186" mass="20506">MPPTGLGDTLPVLRDVLQIASSIAVILVAIMAWLALRGTRTGNRVQLDIDLQVLDVGGSGELVGELQIALQNLGMRQQKLSNLFIEVRPSRHVSTAGGAMVPVTNVVTEEDYPLMLAPGVRQLLTWTFEIPRDERLLRATAVINTGKWLGANTVTTLSQKHFWNFGPTVRYASRVFDVSPSPFRRF</sequence>
<dbReference type="Proteomes" id="UP001165679">
    <property type="component" value="Unassembled WGS sequence"/>
</dbReference>
<accession>A0AA41YSC9</accession>
<reference evidence="2" key="1">
    <citation type="submission" date="2022-09" db="EMBL/GenBank/DDBJ databases">
        <title>Rhodovastum sp. nov. RN2-1 isolated from soil in Seongnam, South Korea.</title>
        <authorList>
            <person name="Le N.T."/>
        </authorList>
    </citation>
    <scope>NUCLEOTIDE SEQUENCE</scope>
    <source>
        <strain evidence="2">RN2-1</strain>
    </source>
</reference>
<feature type="transmembrane region" description="Helical" evidence="1">
    <location>
        <begin position="16"/>
        <end position="36"/>
    </location>
</feature>